<evidence type="ECO:0000313" key="1">
    <source>
        <dbReference type="EMBL" id="TQR17645.1"/>
    </source>
</evidence>
<keyword evidence="1" id="KW-0969">Cilium</keyword>
<dbReference type="Pfam" id="PF03646">
    <property type="entry name" value="FlaG"/>
    <property type="match status" value="1"/>
</dbReference>
<evidence type="ECO:0000313" key="2">
    <source>
        <dbReference type="Proteomes" id="UP000318937"/>
    </source>
</evidence>
<dbReference type="AlphaFoldDB" id="A0A544TJK6"/>
<dbReference type="PANTHER" id="PTHR37166">
    <property type="entry name" value="PROTEIN FLAG"/>
    <property type="match status" value="1"/>
</dbReference>
<sequence length="124" mass="14176">MVNRIGESTIDYNTISKTTSVESSVESITPIISNAESEKLLTESTEQGQLPAEKAKKMTDSMNKFLETTNTELRFKYHEELNTYYVTLIDSKTDEVVREIPSKKMLDMYAAMQDFMGLFVDKKI</sequence>
<dbReference type="EMBL" id="VDGG01000007">
    <property type="protein sequence ID" value="TQR17645.1"/>
    <property type="molecule type" value="Genomic_DNA"/>
</dbReference>
<dbReference type="OrthoDB" id="9799867at2"/>
<dbReference type="PANTHER" id="PTHR37166:SF1">
    <property type="entry name" value="PROTEIN FLAG"/>
    <property type="match status" value="1"/>
</dbReference>
<name>A0A544TJK6_9BACI</name>
<organism evidence="1 2">
    <name type="scientific">Psychrobacillus soli</name>
    <dbReference type="NCBI Taxonomy" id="1543965"/>
    <lineage>
        <taxon>Bacteria</taxon>
        <taxon>Bacillati</taxon>
        <taxon>Bacillota</taxon>
        <taxon>Bacilli</taxon>
        <taxon>Bacillales</taxon>
        <taxon>Bacillaceae</taxon>
        <taxon>Psychrobacillus</taxon>
    </lineage>
</organism>
<dbReference type="Gene3D" id="3.30.160.170">
    <property type="entry name" value="FlaG-like"/>
    <property type="match status" value="1"/>
</dbReference>
<keyword evidence="2" id="KW-1185">Reference proteome</keyword>
<keyword evidence="1" id="KW-0282">Flagellum</keyword>
<protein>
    <submittedName>
        <fullName evidence="1">Flagellar protein FlaG</fullName>
    </submittedName>
</protein>
<dbReference type="InterPro" id="IPR005186">
    <property type="entry name" value="FlaG"/>
</dbReference>
<gene>
    <name evidence="1" type="primary">flaG</name>
    <name evidence="1" type="ORF">FG383_04820</name>
</gene>
<dbReference type="InterPro" id="IPR035924">
    <property type="entry name" value="FlaG-like_sf"/>
</dbReference>
<accession>A0A544TJK6</accession>
<comment type="caution">
    <text evidence="1">The sequence shown here is derived from an EMBL/GenBank/DDBJ whole genome shotgun (WGS) entry which is preliminary data.</text>
</comment>
<reference evidence="1 2" key="1">
    <citation type="submission" date="2019-05" db="EMBL/GenBank/DDBJ databases">
        <title>Psychrobacillus vulpis sp. nov., a new species isolated from feces of a red fox that inhabits in The Tablas de Daimiel Natural Park, Albacete, Spain.</title>
        <authorList>
            <person name="Rodriguez M."/>
            <person name="Reina J.C."/>
            <person name="Bejar V."/>
            <person name="Llamas I."/>
        </authorList>
    </citation>
    <scope>NUCLEOTIDE SEQUENCE [LARGE SCALE GENOMIC DNA]</scope>
    <source>
        <strain evidence="1 2">NHI-2</strain>
    </source>
</reference>
<dbReference type="RefSeq" id="WP_142605723.1">
    <property type="nucleotide sequence ID" value="NZ_VDGG01000007.1"/>
</dbReference>
<dbReference type="NCBIfam" id="NF005834">
    <property type="entry name" value="PRK07738.1"/>
    <property type="match status" value="1"/>
</dbReference>
<proteinExistence type="predicted"/>
<dbReference type="SUPFAM" id="SSF160214">
    <property type="entry name" value="FlaG-like"/>
    <property type="match status" value="1"/>
</dbReference>
<dbReference type="Proteomes" id="UP000318937">
    <property type="component" value="Unassembled WGS sequence"/>
</dbReference>
<keyword evidence="1" id="KW-0966">Cell projection</keyword>